<name>A0A5B6VDM4_9ROSI</name>
<dbReference type="OrthoDB" id="1738613at2759"/>
<keyword evidence="2" id="KW-1185">Reference proteome</keyword>
<gene>
    <name evidence="1" type="ORF">EPI10_002123</name>
</gene>
<organism evidence="1 2">
    <name type="scientific">Gossypium australe</name>
    <dbReference type="NCBI Taxonomy" id="47621"/>
    <lineage>
        <taxon>Eukaryota</taxon>
        <taxon>Viridiplantae</taxon>
        <taxon>Streptophyta</taxon>
        <taxon>Embryophyta</taxon>
        <taxon>Tracheophyta</taxon>
        <taxon>Spermatophyta</taxon>
        <taxon>Magnoliopsida</taxon>
        <taxon>eudicotyledons</taxon>
        <taxon>Gunneridae</taxon>
        <taxon>Pentapetalae</taxon>
        <taxon>rosids</taxon>
        <taxon>malvids</taxon>
        <taxon>Malvales</taxon>
        <taxon>Malvaceae</taxon>
        <taxon>Malvoideae</taxon>
        <taxon>Gossypium</taxon>
    </lineage>
</organism>
<comment type="caution">
    <text evidence="1">The sequence shown here is derived from an EMBL/GenBank/DDBJ whole genome shotgun (WGS) entry which is preliminary data.</text>
</comment>
<evidence type="ECO:0000313" key="1">
    <source>
        <dbReference type="EMBL" id="KAA3467076.1"/>
    </source>
</evidence>
<reference evidence="2" key="1">
    <citation type="journal article" date="2019" name="Plant Biotechnol. J.">
        <title>Genome sequencing of the Australian wild diploid species Gossypium australe highlights disease resistance and delayed gland morphogenesis.</title>
        <authorList>
            <person name="Cai Y."/>
            <person name="Cai X."/>
            <person name="Wang Q."/>
            <person name="Wang P."/>
            <person name="Zhang Y."/>
            <person name="Cai C."/>
            <person name="Xu Y."/>
            <person name="Wang K."/>
            <person name="Zhou Z."/>
            <person name="Wang C."/>
            <person name="Geng S."/>
            <person name="Li B."/>
            <person name="Dong Q."/>
            <person name="Hou Y."/>
            <person name="Wang H."/>
            <person name="Ai P."/>
            <person name="Liu Z."/>
            <person name="Yi F."/>
            <person name="Sun M."/>
            <person name="An G."/>
            <person name="Cheng J."/>
            <person name="Zhang Y."/>
            <person name="Shi Q."/>
            <person name="Xie Y."/>
            <person name="Shi X."/>
            <person name="Chang Y."/>
            <person name="Huang F."/>
            <person name="Chen Y."/>
            <person name="Hong S."/>
            <person name="Mi L."/>
            <person name="Sun Q."/>
            <person name="Zhang L."/>
            <person name="Zhou B."/>
            <person name="Peng R."/>
            <person name="Zhang X."/>
            <person name="Liu F."/>
        </authorList>
    </citation>
    <scope>NUCLEOTIDE SEQUENCE [LARGE SCALE GENOMIC DNA]</scope>
    <source>
        <strain evidence="2">cv. PA1801</strain>
    </source>
</reference>
<dbReference type="AlphaFoldDB" id="A0A5B6VDM4"/>
<proteinExistence type="predicted"/>
<sequence>MASYKALYSHKCRTTLKVKVIRDSLKVVSNHQQFYVDLKRKEIEFQINGKVFLKVSLWKKIF</sequence>
<dbReference type="EMBL" id="SMMG02000007">
    <property type="protein sequence ID" value="KAA3467076.1"/>
    <property type="molecule type" value="Genomic_DNA"/>
</dbReference>
<accession>A0A5B6VDM4</accession>
<protein>
    <submittedName>
        <fullName evidence="1">DNA/RNA polymerases superfamily protein</fullName>
    </submittedName>
</protein>
<evidence type="ECO:0000313" key="2">
    <source>
        <dbReference type="Proteomes" id="UP000325315"/>
    </source>
</evidence>
<dbReference type="Proteomes" id="UP000325315">
    <property type="component" value="Unassembled WGS sequence"/>
</dbReference>